<accession>L7CKG6</accession>
<evidence type="ECO:0000256" key="1">
    <source>
        <dbReference type="ARBA" id="ARBA00000971"/>
    </source>
</evidence>
<organism evidence="8 9">
    <name type="scientific">Rhodopirellula baltica SWK14</name>
    <dbReference type="NCBI Taxonomy" id="993516"/>
    <lineage>
        <taxon>Bacteria</taxon>
        <taxon>Pseudomonadati</taxon>
        <taxon>Planctomycetota</taxon>
        <taxon>Planctomycetia</taxon>
        <taxon>Pirellulales</taxon>
        <taxon>Pirellulaceae</taxon>
        <taxon>Rhodopirellula</taxon>
    </lineage>
</organism>
<dbReference type="PATRIC" id="fig|993516.3.peg.2047"/>
<proteinExistence type="inferred from homology"/>
<evidence type="ECO:0000256" key="2">
    <source>
        <dbReference type="ARBA" id="ARBA00006577"/>
    </source>
</evidence>
<dbReference type="InterPro" id="IPR046357">
    <property type="entry name" value="PPIase_dom_sf"/>
</dbReference>
<dbReference type="EMBL" id="AMWG01000041">
    <property type="protein sequence ID" value="ELP34127.1"/>
    <property type="molecule type" value="Genomic_DNA"/>
</dbReference>
<dbReference type="SUPFAM" id="SSF54534">
    <property type="entry name" value="FKBP-like"/>
    <property type="match status" value="1"/>
</dbReference>
<dbReference type="Pfam" id="PF00254">
    <property type="entry name" value="FKBP_C"/>
    <property type="match status" value="1"/>
</dbReference>
<keyword evidence="3 5" id="KW-0697">Rotamase</keyword>
<evidence type="ECO:0000256" key="3">
    <source>
        <dbReference type="ARBA" id="ARBA00023110"/>
    </source>
</evidence>
<evidence type="ECO:0000256" key="4">
    <source>
        <dbReference type="ARBA" id="ARBA00023235"/>
    </source>
</evidence>
<dbReference type="GO" id="GO:0003755">
    <property type="term" value="F:peptidyl-prolyl cis-trans isomerase activity"/>
    <property type="evidence" value="ECO:0007669"/>
    <property type="project" value="UniProtKB-UniRule"/>
</dbReference>
<evidence type="ECO:0000313" key="8">
    <source>
        <dbReference type="EMBL" id="ELP34127.1"/>
    </source>
</evidence>
<dbReference type="InterPro" id="IPR001179">
    <property type="entry name" value="PPIase_FKBP_dom"/>
</dbReference>
<dbReference type="AlphaFoldDB" id="L7CKG6"/>
<reference evidence="8 9" key="1">
    <citation type="journal article" date="2013" name="Mar. Genomics">
        <title>Expression of sulfatases in Rhodopirellula baltica and the diversity of sulfatases in the genus Rhodopirellula.</title>
        <authorList>
            <person name="Wegner C.E."/>
            <person name="Richter-Heitmann T."/>
            <person name="Klindworth A."/>
            <person name="Klockow C."/>
            <person name="Richter M."/>
            <person name="Achstetter T."/>
            <person name="Glockner F.O."/>
            <person name="Harder J."/>
        </authorList>
    </citation>
    <scope>NUCLEOTIDE SEQUENCE [LARGE SCALE GENOMIC DNA]</scope>
    <source>
        <strain evidence="8 9">SWK14</strain>
    </source>
</reference>
<gene>
    <name evidence="8" type="ORF">RBSWK_01920</name>
</gene>
<comment type="caution">
    <text evidence="8">The sequence shown here is derived from an EMBL/GenBank/DDBJ whole genome shotgun (WGS) entry which is preliminary data.</text>
</comment>
<dbReference type="Gene3D" id="3.10.50.40">
    <property type="match status" value="1"/>
</dbReference>
<evidence type="ECO:0000313" key="9">
    <source>
        <dbReference type="Proteomes" id="UP000010959"/>
    </source>
</evidence>
<evidence type="ECO:0000256" key="5">
    <source>
        <dbReference type="PROSITE-ProRule" id="PRU00277"/>
    </source>
</evidence>
<feature type="domain" description="PPIase FKBP-type" evidence="7">
    <location>
        <begin position="23"/>
        <end position="110"/>
    </location>
</feature>
<name>L7CKG6_RHOBT</name>
<keyword evidence="4 5" id="KW-0413">Isomerase</keyword>
<dbReference type="RefSeq" id="WP_007337034.1">
    <property type="nucleotide sequence ID" value="NZ_AMWG01000041.1"/>
</dbReference>
<comment type="similarity">
    <text evidence="2 6">Belongs to the FKBP-type PPIase family.</text>
</comment>
<evidence type="ECO:0000259" key="7">
    <source>
        <dbReference type="PROSITE" id="PS50059"/>
    </source>
</evidence>
<dbReference type="Proteomes" id="UP000010959">
    <property type="component" value="Unassembled WGS sequence"/>
</dbReference>
<protein>
    <recommendedName>
        <fullName evidence="6">Peptidyl-prolyl cis-trans isomerase</fullName>
        <ecNumber evidence="6">5.2.1.8</ecNumber>
    </recommendedName>
</protein>
<sequence length="145" mass="16089">MKPPRSLKILDHEIGSGRPCVPGDLAICNCVCSRRKGDMLFASDADTPYQIRVGGRDCHAGIEYGLLGMRIGGRRTVIVPPNLTYNERKRYPDLPANALLVYELELLDLPGKWDPEMEHRLAARGNSHWSVQDCGEPDDAQESSS</sequence>
<evidence type="ECO:0000256" key="6">
    <source>
        <dbReference type="RuleBase" id="RU003915"/>
    </source>
</evidence>
<dbReference type="PANTHER" id="PTHR43811:SF19">
    <property type="entry name" value="39 KDA FK506-BINDING NUCLEAR PROTEIN"/>
    <property type="match status" value="1"/>
</dbReference>
<comment type="catalytic activity">
    <reaction evidence="1 5 6">
        <text>[protein]-peptidylproline (omega=180) = [protein]-peptidylproline (omega=0)</text>
        <dbReference type="Rhea" id="RHEA:16237"/>
        <dbReference type="Rhea" id="RHEA-COMP:10747"/>
        <dbReference type="Rhea" id="RHEA-COMP:10748"/>
        <dbReference type="ChEBI" id="CHEBI:83833"/>
        <dbReference type="ChEBI" id="CHEBI:83834"/>
        <dbReference type="EC" id="5.2.1.8"/>
    </reaction>
</comment>
<dbReference type="EC" id="5.2.1.8" evidence="6"/>
<dbReference type="PANTHER" id="PTHR43811">
    <property type="entry name" value="FKBP-TYPE PEPTIDYL-PROLYL CIS-TRANS ISOMERASE FKPA"/>
    <property type="match status" value="1"/>
</dbReference>
<dbReference type="PROSITE" id="PS50059">
    <property type="entry name" value="FKBP_PPIASE"/>
    <property type="match status" value="1"/>
</dbReference>